<dbReference type="AlphaFoldDB" id="A0A6A6TI51"/>
<protein>
    <submittedName>
        <fullName evidence="1">Uncharacterized protein</fullName>
    </submittedName>
</protein>
<dbReference type="Proteomes" id="UP000799324">
    <property type="component" value="Unassembled WGS sequence"/>
</dbReference>
<organism evidence="1 2">
    <name type="scientific">Lophiostoma macrostomum CBS 122681</name>
    <dbReference type="NCBI Taxonomy" id="1314788"/>
    <lineage>
        <taxon>Eukaryota</taxon>
        <taxon>Fungi</taxon>
        <taxon>Dikarya</taxon>
        <taxon>Ascomycota</taxon>
        <taxon>Pezizomycotina</taxon>
        <taxon>Dothideomycetes</taxon>
        <taxon>Pleosporomycetidae</taxon>
        <taxon>Pleosporales</taxon>
        <taxon>Lophiostomataceae</taxon>
        <taxon>Lophiostoma</taxon>
    </lineage>
</organism>
<sequence length="429" mass="49774">MGGNAFHGQDLPTPRISKELYYQVRDDVTKKLKTLFTNVVVPTEMPSKNDFGDVDFLVAGPKGPVTDPFDYEGQELNIKIALGTAHGFTSKHVERVMYFAPEMFKWQTFQLQYASAAKMIGSMLKPLGLTFDPDGLHLRVEALDNVNMKKSMIFLTKEPREVLSIIGLDTRLLTRSFRESTEVFEYLANSEIFNPAHFSKRLKDGDWVKRLLPSYVPFVQAWIPEKYPETQTSELNQWYAATRHELKDKVLAMYPSKAPEYYEKRGAYIKNVEEQRLRELLKPVIPQGEEGWDPNQLQPPIMGQQIPPQHMNIAPGTYIPVTNTPLYLEPLPRTPPHRYRFSAPHEKMSVDAKLLCLARWTLFDDDGTPYLATQARKAFDMDWAGSKAEDKDLVKWAKEMWWPVWKRQCRVNYDDMWKKKFEEEDRNAV</sequence>
<reference evidence="1" key="1">
    <citation type="journal article" date="2020" name="Stud. Mycol.">
        <title>101 Dothideomycetes genomes: a test case for predicting lifestyles and emergence of pathogens.</title>
        <authorList>
            <person name="Haridas S."/>
            <person name="Albert R."/>
            <person name="Binder M."/>
            <person name="Bloem J."/>
            <person name="Labutti K."/>
            <person name="Salamov A."/>
            <person name="Andreopoulos B."/>
            <person name="Baker S."/>
            <person name="Barry K."/>
            <person name="Bills G."/>
            <person name="Bluhm B."/>
            <person name="Cannon C."/>
            <person name="Castanera R."/>
            <person name="Culley D."/>
            <person name="Daum C."/>
            <person name="Ezra D."/>
            <person name="Gonzalez J."/>
            <person name="Henrissat B."/>
            <person name="Kuo A."/>
            <person name="Liang C."/>
            <person name="Lipzen A."/>
            <person name="Lutzoni F."/>
            <person name="Magnuson J."/>
            <person name="Mondo S."/>
            <person name="Nolan M."/>
            <person name="Ohm R."/>
            <person name="Pangilinan J."/>
            <person name="Park H.-J."/>
            <person name="Ramirez L."/>
            <person name="Alfaro M."/>
            <person name="Sun H."/>
            <person name="Tritt A."/>
            <person name="Yoshinaga Y."/>
            <person name="Zwiers L.-H."/>
            <person name="Turgeon B."/>
            <person name="Goodwin S."/>
            <person name="Spatafora J."/>
            <person name="Crous P."/>
            <person name="Grigoriev I."/>
        </authorList>
    </citation>
    <scope>NUCLEOTIDE SEQUENCE</scope>
    <source>
        <strain evidence="1">CBS 122681</strain>
    </source>
</reference>
<evidence type="ECO:0000313" key="1">
    <source>
        <dbReference type="EMBL" id="KAF2659402.1"/>
    </source>
</evidence>
<dbReference type="OrthoDB" id="4708870at2759"/>
<keyword evidence="2" id="KW-1185">Reference proteome</keyword>
<proteinExistence type="predicted"/>
<dbReference type="EMBL" id="MU004307">
    <property type="protein sequence ID" value="KAF2659402.1"/>
    <property type="molecule type" value="Genomic_DNA"/>
</dbReference>
<evidence type="ECO:0000313" key="2">
    <source>
        <dbReference type="Proteomes" id="UP000799324"/>
    </source>
</evidence>
<gene>
    <name evidence="1" type="ORF">K491DRAFT_712682</name>
</gene>
<accession>A0A6A6TI51</accession>
<name>A0A6A6TI51_9PLEO</name>